<dbReference type="SUPFAM" id="SSF54292">
    <property type="entry name" value="2Fe-2S ferredoxin-like"/>
    <property type="match status" value="1"/>
</dbReference>
<keyword evidence="6" id="KW-1278">Translocase</keyword>
<dbReference type="SUPFAM" id="SSF53706">
    <property type="entry name" value="Formate dehydrogenase/DMSO reductase, domains 1-3"/>
    <property type="match status" value="1"/>
</dbReference>
<dbReference type="PROSITE" id="PS51085">
    <property type="entry name" value="2FE2S_FER_2"/>
    <property type="match status" value="1"/>
</dbReference>
<dbReference type="InterPro" id="IPR006963">
    <property type="entry name" value="Mopterin_OxRdtase_4Fe-4S_dom"/>
</dbReference>
<dbReference type="Pfam" id="PF22117">
    <property type="entry name" value="Fer4_Nqo3"/>
    <property type="match status" value="1"/>
</dbReference>
<dbReference type="InterPro" id="IPR036010">
    <property type="entry name" value="2Fe-2S_ferredoxin-like_sf"/>
</dbReference>
<keyword evidence="9" id="KW-0520">NAD</keyword>
<dbReference type="InterPro" id="IPR000283">
    <property type="entry name" value="NADH_UbQ_OxRdtase_75kDa_su_CS"/>
</dbReference>
<dbReference type="CDD" id="cd00207">
    <property type="entry name" value="fer2"/>
    <property type="match status" value="1"/>
</dbReference>
<evidence type="ECO:0000256" key="4">
    <source>
        <dbReference type="ARBA" id="ARBA00022485"/>
    </source>
</evidence>
<dbReference type="EMBL" id="UZAE01003126">
    <property type="protein sequence ID" value="VDO00302.1"/>
    <property type="molecule type" value="Genomic_DNA"/>
</dbReference>
<dbReference type="CDD" id="cd02773">
    <property type="entry name" value="MopB_Res-Cmplx1_Nad11"/>
    <property type="match status" value="1"/>
</dbReference>
<evidence type="ECO:0000313" key="17">
    <source>
        <dbReference type="Proteomes" id="UP000278807"/>
    </source>
</evidence>
<dbReference type="PROSITE" id="PS00641">
    <property type="entry name" value="COMPLEX1_75K_1"/>
    <property type="match status" value="1"/>
</dbReference>
<dbReference type="InterPro" id="IPR050123">
    <property type="entry name" value="Prok_molybdopt-oxidoreductase"/>
</dbReference>
<dbReference type="InterPro" id="IPR010228">
    <property type="entry name" value="NADH_UbQ_OxRdtase_Gsu"/>
</dbReference>
<evidence type="ECO:0000256" key="12">
    <source>
        <dbReference type="SAM" id="MobiDB-lite"/>
    </source>
</evidence>
<gene>
    <name evidence="16" type="ORF">HNAJ_LOCUS4442</name>
</gene>
<accession>A0A0R3TBK5</accession>
<evidence type="ECO:0000259" key="14">
    <source>
        <dbReference type="PROSITE" id="PS51669"/>
    </source>
</evidence>
<keyword evidence="5" id="KW-0479">Metal-binding</keyword>
<dbReference type="InterPro" id="IPR019574">
    <property type="entry name" value="NADH_UbQ_OxRdtase_Gsu_4Fe4S-bd"/>
</dbReference>
<sequence length="768" mass="84450">MLGLSVLKKTSLNNITKNVARWKSFHVTQSLRSPATATAGSKAETKTPPPKPEDNRIEVFVDGKSVLCDPGMTVLQACSLVGVEIPRFCYHERLSIAGSCRMCLVEVENSVKPVASCAMPIWKGMKIKTDSEMTRKAREGVMEFLLVNHPLDCPICDQGGECDLQDQSMVFGSDRSRFTDNSFSGKRAVEDFNMGPLIKTCMTRCIHCTRCVRYVNEVCGVSHLGTTGRSNNMQIGTYVNRMIESELSGNVADLCPVGALLSKPYSFVARPWETRRIESVDVMDAVGSNIVISMRTNEVLRILPRLNEDVNEEWLADKSRCACDGLKRQRLVVPLMRRKNGDLHERSSWEEALIAIGEKFVSLGSTSPAKCQPNQIAVIAGPFADAEALMAAKDLANMMNSELVFTEESFPSNRTDIRSHYIFNSKIVGIDEADLVLFIGTNPRFEAPLINARVRKNWLNNELDVALIGEQVDLTYDYEHLGASTSIINEIIAGKHPFAKRLAAAKNPLIIVGSEALQRPDGAALHSAAQKLALQTASTPEEGLRRFNVLHRYASQVAALDLGYRAGLEGLRTSKPKVAILLGADQGGLSRADLPEDCMVIYIGHNGDHGAQMSNIVLPGAAYTEKQGIYANMEGRAQFTQPAVAPPGDARQDWSILRAISDVSGCPLAYDDLEGIHLRISQVAPNLLEMDRVQPVDSSSLKVAVNDVEAQYQNASKNLDTKMPLTVSMKELHQYFMTDAISRASQTMSRCVKAFKTHVPPENSNFNE</sequence>
<keyword evidence="4" id="KW-0004">4Fe-4S</keyword>
<dbReference type="Pfam" id="PF00384">
    <property type="entry name" value="Molybdopterin"/>
    <property type="match status" value="1"/>
</dbReference>
<dbReference type="InterPro" id="IPR001041">
    <property type="entry name" value="2Fe-2S_ferredoxin-type"/>
</dbReference>
<dbReference type="GO" id="GO:0016020">
    <property type="term" value="C:membrane"/>
    <property type="evidence" value="ECO:0007669"/>
    <property type="project" value="InterPro"/>
</dbReference>
<evidence type="ECO:0000259" key="13">
    <source>
        <dbReference type="PROSITE" id="PS51085"/>
    </source>
</evidence>
<evidence type="ECO:0000256" key="11">
    <source>
        <dbReference type="RuleBase" id="RU004523"/>
    </source>
</evidence>
<dbReference type="InterPro" id="IPR006656">
    <property type="entry name" value="Mopterin_OxRdtase"/>
</dbReference>
<evidence type="ECO:0000256" key="2">
    <source>
        <dbReference type="ARBA" id="ARBA00005404"/>
    </source>
</evidence>
<dbReference type="Gene3D" id="3.40.50.740">
    <property type="match status" value="1"/>
</dbReference>
<evidence type="ECO:0000256" key="5">
    <source>
        <dbReference type="ARBA" id="ARBA00022723"/>
    </source>
</evidence>
<dbReference type="Pfam" id="PF09326">
    <property type="entry name" value="NADH_dhqG_C"/>
    <property type="match status" value="1"/>
</dbReference>
<dbReference type="PROSITE" id="PS00642">
    <property type="entry name" value="COMPLEX1_75K_2"/>
    <property type="match status" value="1"/>
</dbReference>
<dbReference type="PROSITE" id="PS51669">
    <property type="entry name" value="4FE4S_MOW_BIS_MGD"/>
    <property type="match status" value="1"/>
</dbReference>
<keyword evidence="8" id="KW-0411">Iron-sulfur</keyword>
<dbReference type="Pfam" id="PF10588">
    <property type="entry name" value="NADH-G_4Fe-4S_3"/>
    <property type="match status" value="1"/>
</dbReference>
<dbReference type="GO" id="GO:0042773">
    <property type="term" value="P:ATP synthesis coupled electron transport"/>
    <property type="evidence" value="ECO:0007669"/>
    <property type="project" value="InterPro"/>
</dbReference>
<evidence type="ECO:0000259" key="15">
    <source>
        <dbReference type="PROSITE" id="PS51839"/>
    </source>
</evidence>
<organism evidence="18">
    <name type="scientific">Rodentolepis nana</name>
    <name type="common">Dwarf tapeworm</name>
    <name type="synonym">Hymenolepis nana</name>
    <dbReference type="NCBI Taxonomy" id="102285"/>
    <lineage>
        <taxon>Eukaryota</taxon>
        <taxon>Metazoa</taxon>
        <taxon>Spiralia</taxon>
        <taxon>Lophotrochozoa</taxon>
        <taxon>Platyhelminthes</taxon>
        <taxon>Cestoda</taxon>
        <taxon>Eucestoda</taxon>
        <taxon>Cyclophyllidea</taxon>
        <taxon>Hymenolepididae</taxon>
        <taxon>Rodentolepis</taxon>
    </lineage>
</organism>
<evidence type="ECO:0000256" key="10">
    <source>
        <dbReference type="ARBA" id="ARBA00034078"/>
    </source>
</evidence>
<reference evidence="16 17" key="2">
    <citation type="submission" date="2018-11" db="EMBL/GenBank/DDBJ databases">
        <authorList>
            <consortium name="Pathogen Informatics"/>
        </authorList>
    </citation>
    <scope>NUCLEOTIDE SEQUENCE [LARGE SCALE GENOMIC DNA]</scope>
</reference>
<evidence type="ECO:0000313" key="16">
    <source>
        <dbReference type="EMBL" id="VDO00302.1"/>
    </source>
</evidence>
<dbReference type="GO" id="GO:0046872">
    <property type="term" value="F:metal ion binding"/>
    <property type="evidence" value="ECO:0007669"/>
    <property type="project" value="UniProtKB-KW"/>
</dbReference>
<feature type="region of interest" description="Disordered" evidence="12">
    <location>
        <begin position="31"/>
        <end position="54"/>
    </location>
</feature>
<name>A0A0R3TBK5_RODNA</name>
<dbReference type="SUPFAM" id="SSF54862">
    <property type="entry name" value="4Fe-4S ferredoxins"/>
    <property type="match status" value="1"/>
</dbReference>
<feature type="domain" description="4Fe-4S His(Cys)3-ligated-type" evidence="15">
    <location>
        <begin position="133"/>
        <end position="172"/>
    </location>
</feature>
<proteinExistence type="inferred from homology"/>
<dbReference type="FunFam" id="3.10.20.740:FF:000001">
    <property type="entry name" value="NADH-quinone oxidoreductase subunit G"/>
    <property type="match status" value="1"/>
</dbReference>
<comment type="cofactor">
    <cofactor evidence="1">
        <name>[4Fe-4S] cluster</name>
        <dbReference type="ChEBI" id="CHEBI:49883"/>
    </cofactor>
</comment>
<keyword evidence="17" id="KW-1185">Reference proteome</keyword>
<dbReference type="FunFam" id="3.30.70.20:FF:000002">
    <property type="entry name" value="NADH-ubiquinone oxidoreductase 75 kDa subunit"/>
    <property type="match status" value="1"/>
</dbReference>
<feature type="domain" description="4Fe-4S Mo/W bis-MGD-type" evidence="14">
    <location>
        <begin position="274"/>
        <end position="330"/>
    </location>
</feature>
<dbReference type="PANTHER" id="PTHR43105:SF13">
    <property type="entry name" value="NADH-UBIQUINONE OXIDOREDUCTASE 75 KDA SUBUNIT, MITOCHONDRIAL"/>
    <property type="match status" value="1"/>
</dbReference>
<evidence type="ECO:0000256" key="6">
    <source>
        <dbReference type="ARBA" id="ARBA00022967"/>
    </source>
</evidence>
<dbReference type="PROSITE" id="PS00643">
    <property type="entry name" value="COMPLEX1_75K_3"/>
    <property type="match status" value="1"/>
</dbReference>
<dbReference type="GO" id="GO:0008137">
    <property type="term" value="F:NADH dehydrogenase (ubiquinone) activity"/>
    <property type="evidence" value="ECO:0007669"/>
    <property type="project" value="InterPro"/>
</dbReference>
<dbReference type="InterPro" id="IPR015405">
    <property type="entry name" value="NDUFS1-like_C"/>
</dbReference>
<dbReference type="Gene3D" id="3.10.20.740">
    <property type="match status" value="1"/>
</dbReference>
<dbReference type="Pfam" id="PF13510">
    <property type="entry name" value="Fer2_4"/>
    <property type="match status" value="1"/>
</dbReference>
<dbReference type="Pfam" id="PF22151">
    <property type="entry name" value="Fer4_NDSU1"/>
    <property type="match status" value="1"/>
</dbReference>
<evidence type="ECO:0000256" key="8">
    <source>
        <dbReference type="ARBA" id="ARBA00023014"/>
    </source>
</evidence>
<dbReference type="PANTHER" id="PTHR43105">
    <property type="entry name" value="RESPIRATORY NITRATE REDUCTASE"/>
    <property type="match status" value="1"/>
</dbReference>
<dbReference type="GO" id="GO:0016651">
    <property type="term" value="F:oxidoreductase activity, acting on NAD(P)H"/>
    <property type="evidence" value="ECO:0007669"/>
    <property type="project" value="InterPro"/>
</dbReference>
<dbReference type="WBParaSite" id="HNAJ_0000444401-mRNA-1">
    <property type="protein sequence ID" value="HNAJ_0000444401-mRNA-1"/>
    <property type="gene ID" value="HNAJ_0000444401"/>
</dbReference>
<dbReference type="OrthoDB" id="10249365at2759"/>
<dbReference type="SMART" id="SM00929">
    <property type="entry name" value="NADH-G_4Fe-4S_3"/>
    <property type="match status" value="1"/>
</dbReference>
<reference evidence="18" key="1">
    <citation type="submission" date="2017-02" db="UniProtKB">
        <authorList>
            <consortium name="WormBaseParasite"/>
        </authorList>
    </citation>
    <scope>IDENTIFICATION</scope>
</reference>
<dbReference type="STRING" id="102285.A0A0R3TBK5"/>
<evidence type="ECO:0000256" key="3">
    <source>
        <dbReference type="ARBA" id="ARBA00013888"/>
    </source>
</evidence>
<protein>
    <recommendedName>
        <fullName evidence="3">NADH-ubiquinone oxidoreductase 75 kDa subunit, mitochondrial</fullName>
    </recommendedName>
</protein>
<dbReference type="InterPro" id="IPR054351">
    <property type="entry name" value="NADH_UbQ_OxRdtase_ferredoxin"/>
</dbReference>
<dbReference type="AlphaFoldDB" id="A0A0R3TBK5"/>
<dbReference type="PROSITE" id="PS51839">
    <property type="entry name" value="4FE4S_HC3"/>
    <property type="match status" value="1"/>
</dbReference>
<evidence type="ECO:0000256" key="1">
    <source>
        <dbReference type="ARBA" id="ARBA00001966"/>
    </source>
</evidence>
<evidence type="ECO:0000256" key="9">
    <source>
        <dbReference type="ARBA" id="ARBA00023027"/>
    </source>
</evidence>
<comment type="cofactor">
    <cofactor evidence="10">
        <name>[2Fe-2S] cluster</name>
        <dbReference type="ChEBI" id="CHEBI:190135"/>
    </cofactor>
</comment>
<evidence type="ECO:0000256" key="7">
    <source>
        <dbReference type="ARBA" id="ARBA00023004"/>
    </source>
</evidence>
<dbReference type="Proteomes" id="UP000278807">
    <property type="component" value="Unassembled WGS sequence"/>
</dbReference>
<comment type="similarity">
    <text evidence="2 11">Belongs to the complex I 75 kDa subunit family.</text>
</comment>
<dbReference type="NCBIfam" id="TIGR01973">
    <property type="entry name" value="NuoG"/>
    <property type="match status" value="1"/>
</dbReference>
<evidence type="ECO:0000313" key="18">
    <source>
        <dbReference type="WBParaSite" id="HNAJ_0000444401-mRNA-1"/>
    </source>
</evidence>
<feature type="domain" description="2Fe-2S ferredoxin-type" evidence="13">
    <location>
        <begin position="55"/>
        <end position="133"/>
    </location>
</feature>
<keyword evidence="7" id="KW-0408">Iron</keyword>
<dbReference type="GO" id="GO:0051539">
    <property type="term" value="F:4 iron, 4 sulfur cluster binding"/>
    <property type="evidence" value="ECO:0007669"/>
    <property type="project" value="UniProtKB-KW"/>
</dbReference>